<proteinExistence type="predicted"/>
<dbReference type="OrthoDB" id="1491239at2"/>
<dbReference type="AlphaFoldDB" id="A0A5M9H887"/>
<accession>A0A5M9H887</accession>
<organism evidence="2 3">
    <name type="scientific">Arcticibacter tournemirensis</name>
    <dbReference type="NCBI Taxonomy" id="699437"/>
    <lineage>
        <taxon>Bacteria</taxon>
        <taxon>Pseudomonadati</taxon>
        <taxon>Bacteroidota</taxon>
        <taxon>Sphingobacteriia</taxon>
        <taxon>Sphingobacteriales</taxon>
        <taxon>Sphingobacteriaceae</taxon>
        <taxon>Arcticibacter</taxon>
    </lineage>
</organism>
<evidence type="ECO:0000256" key="1">
    <source>
        <dbReference type="SAM" id="SignalP"/>
    </source>
</evidence>
<dbReference type="Gene3D" id="2.40.160.60">
    <property type="entry name" value="Outer membrane protein transport protein (OMPP1/FadL/TodX)"/>
    <property type="match status" value="1"/>
</dbReference>
<protein>
    <recommendedName>
        <fullName evidence="4">Aromatic hydrocarbon degradation protein</fullName>
    </recommendedName>
</protein>
<dbReference type="RefSeq" id="WP_141813709.1">
    <property type="nucleotide sequence ID" value="NZ_VFPL01000001.1"/>
</dbReference>
<evidence type="ECO:0008006" key="4">
    <source>
        <dbReference type="Google" id="ProtNLM"/>
    </source>
</evidence>
<keyword evidence="1" id="KW-0732">Signal</keyword>
<evidence type="ECO:0000313" key="2">
    <source>
        <dbReference type="EMBL" id="KAA8481388.1"/>
    </source>
</evidence>
<reference evidence="2 3" key="1">
    <citation type="submission" date="2019-09" db="EMBL/GenBank/DDBJ databases">
        <title>Pararcticibacter amylolyticus gen. nov., sp. nov., isolated from a rottenly hemp rope, and reclassification of Pedobacter tournemirensis as Pararcticibacter tournemirensis comb. nov.</title>
        <authorList>
            <person name="Cai Y."/>
        </authorList>
    </citation>
    <scope>NUCLEOTIDE SEQUENCE [LARGE SCALE GENOMIC DNA]</scope>
    <source>
        <strain evidence="2 3">TF5-37.2-LB10</strain>
    </source>
</reference>
<dbReference type="SUPFAM" id="SSF56935">
    <property type="entry name" value="Porins"/>
    <property type="match status" value="1"/>
</dbReference>
<comment type="caution">
    <text evidence="2">The sequence shown here is derived from an EMBL/GenBank/DDBJ whole genome shotgun (WGS) entry which is preliminary data.</text>
</comment>
<feature type="signal peptide" evidence="1">
    <location>
        <begin position="1"/>
        <end position="22"/>
    </location>
</feature>
<name>A0A5M9H887_9SPHI</name>
<feature type="chain" id="PRO_5024301129" description="Aromatic hydrocarbon degradation protein" evidence="1">
    <location>
        <begin position="23"/>
        <end position="432"/>
    </location>
</feature>
<evidence type="ECO:0000313" key="3">
    <source>
        <dbReference type="Proteomes" id="UP000322918"/>
    </source>
</evidence>
<dbReference type="EMBL" id="VWNE01000024">
    <property type="protein sequence ID" value="KAA8481388.1"/>
    <property type="molecule type" value="Genomic_DNA"/>
</dbReference>
<gene>
    <name evidence="2" type="ORF">F1649_14825</name>
</gene>
<dbReference type="Proteomes" id="UP000322918">
    <property type="component" value="Unassembled WGS sequence"/>
</dbReference>
<sequence>MSRILKNIFFLWIFAGSLSAAAQTTTSSTYSQLGPGLLNRSLLPQSRAMGGISAGLRKPGAYNNVNLANPASYSAIQLTTFDAGISGEILDRSKGGVSEGDFTGSLSHLVFGIPVTKTSALSFGILPYSSLGYQTRVRGALDTSMVDHLYSGDGGLSKAYFGYGIQLGKHFSIGANASYIFGKLERSSSLEFVNDFSAFNTRQQSSSSIGGFNFDYGLQYTGNLSKNTRLVLGYAGTASSKLDLDESSVFTRYIKGAGGEEEVAADTAYQYSSATKTLKLPIMHTVGFTVEKVNKWLLGADLRLGQWDNYREGNENPGEIQNSYGISVGGQITPDINSVGSYLKVMDYRLGFAYDKTNMRINNTDIKQMAVTLGFGFPLQASPTRTTFYKINVAAELGQRGTESNNLVRERYINIHLGFTLNDQWFRRYKFD</sequence>
<keyword evidence="3" id="KW-1185">Reference proteome</keyword>